<feature type="region of interest" description="Disordered" evidence="1">
    <location>
        <begin position="1811"/>
        <end position="1866"/>
    </location>
</feature>
<sequence length="2715" mass="294566">MIRVRSPHSDSSERLLSFTLHPRIVNLGRFTRNAHGSSLPCAPPSTIASTQSNLMHPCDGPSIDHADDGAVSDATPKPQKVLKPNPESMVYISRSDNSVPSAKLRALGVVSDQGRSEEQVPAIHDSEEQVPAIHDSEVQVPAIHDSEEQVPAIHDSEVQVPAIHDSEEQVPAIHDSEEQVPAIHDSEEQVPAIHDSEVQVPAIHDSMDMYISSSAAYSTSYQSLSASGLRHQETQPTSYLQTNTLKDSDDSHNPPERLHIKEGQHSLHTPSSASRASSGYVDVRDKGWREGWLLVTELDEAGKRGDLRTWKLVLDLYQSAMTARECVVAYRALLFLSQSSHNRALLRSPTYKGTCWGLSRDLLKELLRLGKRGAGQGVAGGGKTDHEPEAVLDAALAGAQYMNMIDVCQCLQGLAGAHTRNPLLTWVLASRALQLSFEATSDASHDPSSSSSHHTPLTRNPEPAINNPADSSKSRSSSSSSFTTSATTLIYRVLYPLAKLGQPLDAAWLRKLEQKIISDMDSVDLPNFRFLLESYVVMKVLPGVPLMEAAYQRMAQLIAARASCLTSSSSLSSPDQEGHGQVISSGYRSGEASWGEAATGRTTRDGHQVMQSEGSFTACVASLIWLISELGEVHRESVKALQKRKEAAQQMRTSAASASASSSATGTLDASGGISLLVPEQADGDWSPPDMHWLDTALDALSPRLHLLDDLPARVRPPLLILGHRGGPLYLRKQAKAIKPCRKLQAKQQQQVGDSFVTSSKTDGTSSWESVDSVNSRVCESSGLDDFVDVGKKVASSSPHLESGDQGYDDVVSASVSSFLCRYYAAMQGYLDTMSPQVACNAMSTMRSSSAPPTTTTILGSGCNCPELTTDAGRGGHQHDLLDDDVPARNAMRRLHGVTRKSMQPMQLRLAMLRDLCRGLEVLPVMYSIQLPSSCRISEELLGNWLNACLNLLSSLSAPSAANGHPSSSDLRYPGQGQMNVQDDASSGRLLLGGKDCVHTTGRGIDISWSYYGTTKETSTCYTTATAAASQSSSSKQEHLVGVIESSSHVRQHARQQQLRQCSSSSSSSAHALPHKGMNSMNTSSQSVPTCVLDVLVSTGRTFGPVLATSTAYNGHHRSKQFGTKRFRSEYPTSSRQYLAEDTPAPSTAVLYPWLDEFCEATIPALRKVDELEKLVDLAKALNSLKHAPSLAWCEAFCSALDYLATDDSSSSSSTLSRDSRRTKEAEAMRSSHWDHDKDVVDVDASSKGYNSHLQAHATVRSSSRSKRDGADRIAVTRRYSSHWVALTRHSAEQLMLFLDSMSSLEDERVGHYGSNYSMSIKTAKALVQAKLGDLRSSPSSQISTIVDKLIQLAKQFWLKLDPGARMETVPNRPCRSFRTSASERRHLPYNEMDASYEQGIQAEAEWVLSGLSTDMISLLTSSETISLMGSISAIFYGLSSTLILTDDHLDGHKGLQQNRGHIYDDMTADVRSSSSYSSRALEVDSPLRILKLDLMQHSASLMHTFTYPQLVNCLVYASRFGVGLPSSWLQGVQERLQTLVVDMKSVSADNSNHDVKPHHSAAAGSATENTMSPSKRDASISSPLTVSESLAAGNKGSCADEHDGADGADQVSVSELTRFLQACRRVGWRPDMSLIDRLLQRVEGRLHILNKQSLVGLINALGHARYQPAISWMDTFFGASIAILSPAGAAFYNVKTRTSSGFNSPLSLQELSRLGNAVNVLEVSPSPQWSLAYLKAAALAVQTLLDNKSEVCYGIPSKQLHDGASPVLKPHEVADLFSSAGAAAKPAWHIKALVKGSRKFVISSGTILSSSTTSTTATTSVFPSHPGSQAYGEGSSNSSLTTSPDAPRNPKPSESASRSLSSPTSQSAILPSARQALLVHSGSASIALLAQIEDLQGDDHEDEILGSMSAAVNVVLDEGMVWNKGLGWNEGSVAEEVVEAANAFASAATSALLTPAAVRKMHAMDVCRVLEAYWRLGVPASSPLFQEIQSRGREFLKSCDAHHATLILQAMAYAGHQPSGYWLDCYLDWSAPLLSRSFTPLCLVKTMRSFAVLNIKPDREWVSLWMEAMMTTSLPECNLRLCSQAAWAVASLGFQPPLQWMRALLDRTRSLAHDETPGIIKPQQAVHLLWAMCRTAFTPPRDYVELLLNEAKPASFLSGMPPRLLALLACTLCGLSYRPQDTWMVALMEAIRLNRSQLDAQGLALAVRSVVTLVMQPPAFWLADMLAACAFSASIFKETEASMLIQALSECLDVLPGITTNSKPGVTHLDVLLEGVRGRHPDCLELLTRCQQVRDMASLTTATRQVSTTATSSSRHKATRTTSAMIITPGRQGNSCGGHHDTVASSAAITSYPPSACHHDTVASSAAITSYPPSAGRPQQSNRSSSTPLLYATDSNTVDCVHMASPAAYCKLAAAAGDDDRRDICTHNNKSRHNDRVPYYSYSASSGDDENEEDDDLDAFWRHHIVRPSAVSGNHQQKQSISNIMCPGVQVSMDSQPNRMSALQQPHAFCQMARPLRPDETDAVGGGGQAGQQMNVNTQKTMTKDTISAEAHAVPEVVSAVAAAAAVAGAKTSACRERSLLVLLEKSGHNSGLLETDALDWKDRKLTQQNKLSRSHVSTTAQHDDEQVVCAQEQAVLSCAASRETKQEKPQHIVYKHYLRRHHYCSAPDAAPTDPLSRFSELEQQQLIGDLSKQERRKIWLQNREKKMLKKKIK</sequence>
<feature type="compositionally biased region" description="Polar residues" evidence="1">
    <location>
        <begin position="1835"/>
        <end position="1845"/>
    </location>
</feature>
<organism evidence="2 3">
    <name type="scientific">Chlamydomonas eustigma</name>
    <dbReference type="NCBI Taxonomy" id="1157962"/>
    <lineage>
        <taxon>Eukaryota</taxon>
        <taxon>Viridiplantae</taxon>
        <taxon>Chlorophyta</taxon>
        <taxon>core chlorophytes</taxon>
        <taxon>Chlorophyceae</taxon>
        <taxon>CS clade</taxon>
        <taxon>Chlamydomonadales</taxon>
        <taxon>Chlamydomonadaceae</taxon>
        <taxon>Chlamydomonas</taxon>
    </lineage>
</organism>
<feature type="region of interest" description="Disordered" evidence="1">
    <location>
        <begin position="1549"/>
        <end position="1581"/>
    </location>
</feature>
<feature type="compositionally biased region" description="Low complexity" evidence="1">
    <location>
        <begin position="1854"/>
        <end position="1866"/>
    </location>
</feature>
<evidence type="ECO:0000256" key="1">
    <source>
        <dbReference type="SAM" id="MobiDB-lite"/>
    </source>
</evidence>
<dbReference type="STRING" id="1157962.A0A250XEC9"/>
<feature type="region of interest" description="Disordered" evidence="1">
    <location>
        <begin position="1048"/>
        <end position="1086"/>
    </location>
</feature>
<proteinExistence type="predicted"/>
<evidence type="ECO:0000313" key="3">
    <source>
        <dbReference type="Proteomes" id="UP000232323"/>
    </source>
</evidence>
<dbReference type="EMBL" id="BEGY01000065">
    <property type="protein sequence ID" value="GAX81437.1"/>
    <property type="molecule type" value="Genomic_DNA"/>
</dbReference>
<feature type="region of interest" description="Disordered" evidence="1">
    <location>
        <begin position="2436"/>
        <end position="2455"/>
    </location>
</feature>
<keyword evidence="3" id="KW-1185">Reference proteome</keyword>
<protein>
    <submittedName>
        <fullName evidence="2">Uncharacterized protein</fullName>
    </submittedName>
</protein>
<feature type="compositionally biased region" description="Basic and acidic residues" evidence="1">
    <location>
        <begin position="246"/>
        <end position="265"/>
    </location>
</feature>
<reference evidence="2 3" key="1">
    <citation type="submission" date="2017-08" db="EMBL/GenBank/DDBJ databases">
        <title>Acidophilic green algal genome provides insights into adaptation to an acidic environment.</title>
        <authorList>
            <person name="Hirooka S."/>
            <person name="Hirose Y."/>
            <person name="Kanesaki Y."/>
            <person name="Higuchi S."/>
            <person name="Fujiwara T."/>
            <person name="Onuma R."/>
            <person name="Era A."/>
            <person name="Ohbayashi R."/>
            <person name="Uzuka A."/>
            <person name="Nozaki H."/>
            <person name="Yoshikawa H."/>
            <person name="Miyagishima S.Y."/>
        </authorList>
    </citation>
    <scope>NUCLEOTIDE SEQUENCE [LARGE SCALE GENOMIC DNA]</scope>
    <source>
        <strain evidence="2 3">NIES-2499</strain>
    </source>
</reference>
<feature type="region of interest" description="Disordered" evidence="1">
    <location>
        <begin position="440"/>
        <end position="481"/>
    </location>
</feature>
<feature type="region of interest" description="Disordered" evidence="1">
    <location>
        <begin position="2369"/>
        <end position="2390"/>
    </location>
</feature>
<feature type="compositionally biased region" description="Polar residues" evidence="1">
    <location>
        <begin position="1048"/>
        <end position="1062"/>
    </location>
</feature>
<feature type="region of interest" description="Disordered" evidence="1">
    <location>
        <begin position="569"/>
        <end position="603"/>
    </location>
</feature>
<feature type="region of interest" description="Disordered" evidence="1">
    <location>
        <begin position="37"/>
        <end position="78"/>
    </location>
</feature>
<feature type="compositionally biased region" description="Low complexity" evidence="1">
    <location>
        <begin position="1206"/>
        <end position="1217"/>
    </location>
</feature>
<feature type="compositionally biased region" description="Low complexity" evidence="1">
    <location>
        <begin position="440"/>
        <end position="455"/>
    </location>
</feature>
<gene>
    <name evidence="2" type="ORF">CEUSTIGMA_g8867.t1</name>
</gene>
<feature type="region of interest" description="Disordered" evidence="1">
    <location>
        <begin position="242"/>
        <end position="280"/>
    </location>
</feature>
<feature type="region of interest" description="Disordered" evidence="1">
    <location>
        <begin position="1206"/>
        <end position="1234"/>
    </location>
</feature>
<comment type="caution">
    <text evidence="2">The sequence shown here is derived from an EMBL/GenBank/DDBJ whole genome shotgun (WGS) entry which is preliminary data.</text>
</comment>
<feature type="compositionally biased region" description="Basic and acidic residues" evidence="1">
    <location>
        <begin position="1218"/>
        <end position="1234"/>
    </location>
</feature>
<feature type="compositionally biased region" description="Polar residues" evidence="1">
    <location>
        <begin position="266"/>
        <end position="277"/>
    </location>
</feature>
<evidence type="ECO:0000313" key="2">
    <source>
        <dbReference type="EMBL" id="GAX81437.1"/>
    </source>
</evidence>
<name>A0A250XEC9_9CHLO</name>
<feature type="compositionally biased region" description="Polar residues" evidence="1">
    <location>
        <begin position="1567"/>
        <end position="1581"/>
    </location>
</feature>
<dbReference type="Proteomes" id="UP000232323">
    <property type="component" value="Unassembled WGS sequence"/>
</dbReference>
<feature type="compositionally biased region" description="Low complexity" evidence="1">
    <location>
        <begin position="1811"/>
        <end position="1821"/>
    </location>
</feature>
<accession>A0A250XEC9</accession>